<keyword evidence="1" id="KW-0697">Rotamase</keyword>
<dbReference type="Gene3D" id="1.10.4030.10">
    <property type="entry name" value="Porin chaperone SurA, peptide-binding domain"/>
    <property type="match status" value="1"/>
</dbReference>
<dbReference type="EMBL" id="JBHULX010000017">
    <property type="protein sequence ID" value="MFD2591296.1"/>
    <property type="molecule type" value="Genomic_DNA"/>
</dbReference>
<name>A0ABW5N7X1_9FLAO</name>
<protein>
    <submittedName>
        <fullName evidence="3">Peptidylprolyl isomerase</fullName>
    </submittedName>
</protein>
<dbReference type="PANTHER" id="PTHR47245:SF2">
    <property type="entry name" value="PEPTIDYL-PROLYL CIS-TRANS ISOMERASE HP_0175-RELATED"/>
    <property type="match status" value="1"/>
</dbReference>
<evidence type="ECO:0000256" key="1">
    <source>
        <dbReference type="PROSITE-ProRule" id="PRU00278"/>
    </source>
</evidence>
<dbReference type="PANTHER" id="PTHR47245">
    <property type="entry name" value="PEPTIDYLPROLYL ISOMERASE"/>
    <property type="match status" value="1"/>
</dbReference>
<dbReference type="InterPro" id="IPR050245">
    <property type="entry name" value="PrsA_foldase"/>
</dbReference>
<dbReference type="InterPro" id="IPR046357">
    <property type="entry name" value="PPIase_dom_sf"/>
</dbReference>
<organism evidence="3 4">
    <name type="scientific">Aquimarina hainanensis</name>
    <dbReference type="NCBI Taxonomy" id="1578017"/>
    <lineage>
        <taxon>Bacteria</taxon>
        <taxon>Pseudomonadati</taxon>
        <taxon>Bacteroidota</taxon>
        <taxon>Flavobacteriia</taxon>
        <taxon>Flavobacteriales</taxon>
        <taxon>Flavobacteriaceae</taxon>
        <taxon>Aquimarina</taxon>
    </lineage>
</organism>
<accession>A0ABW5N7X1</accession>
<evidence type="ECO:0000313" key="4">
    <source>
        <dbReference type="Proteomes" id="UP001597459"/>
    </source>
</evidence>
<proteinExistence type="predicted"/>
<dbReference type="Pfam" id="PF00639">
    <property type="entry name" value="Rotamase"/>
    <property type="match status" value="1"/>
</dbReference>
<dbReference type="Pfam" id="PF13616">
    <property type="entry name" value="Rotamase_3"/>
    <property type="match status" value="1"/>
</dbReference>
<dbReference type="RefSeq" id="WP_378256386.1">
    <property type="nucleotide sequence ID" value="NZ_JBHSJV010000001.1"/>
</dbReference>
<reference evidence="4" key="1">
    <citation type="journal article" date="2019" name="Int. J. Syst. Evol. Microbiol.">
        <title>The Global Catalogue of Microorganisms (GCM) 10K type strain sequencing project: providing services to taxonomists for standard genome sequencing and annotation.</title>
        <authorList>
            <consortium name="The Broad Institute Genomics Platform"/>
            <consortium name="The Broad Institute Genome Sequencing Center for Infectious Disease"/>
            <person name="Wu L."/>
            <person name="Ma J."/>
        </authorList>
    </citation>
    <scope>NUCLEOTIDE SEQUENCE [LARGE SCALE GENOMIC DNA]</scope>
    <source>
        <strain evidence="4">KCTC 42423</strain>
    </source>
</reference>
<gene>
    <name evidence="3" type="ORF">ACFSTE_10710</name>
</gene>
<evidence type="ECO:0000313" key="3">
    <source>
        <dbReference type="EMBL" id="MFD2591296.1"/>
    </source>
</evidence>
<feature type="domain" description="PpiC" evidence="2">
    <location>
        <begin position="226"/>
        <end position="327"/>
    </location>
</feature>
<feature type="domain" description="PpiC" evidence="2">
    <location>
        <begin position="119"/>
        <end position="221"/>
    </location>
</feature>
<evidence type="ECO:0000259" key="2">
    <source>
        <dbReference type="PROSITE" id="PS50198"/>
    </source>
</evidence>
<keyword evidence="4" id="KW-1185">Reference proteome</keyword>
<keyword evidence="1 3" id="KW-0413">Isomerase</keyword>
<dbReference type="GO" id="GO:0016853">
    <property type="term" value="F:isomerase activity"/>
    <property type="evidence" value="ECO:0007669"/>
    <property type="project" value="UniProtKB-KW"/>
</dbReference>
<dbReference type="SUPFAM" id="SSF54534">
    <property type="entry name" value="FKBP-like"/>
    <property type="match status" value="2"/>
</dbReference>
<dbReference type="PROSITE" id="PS50198">
    <property type="entry name" value="PPIC_PPIASE_2"/>
    <property type="match status" value="2"/>
</dbReference>
<comment type="caution">
    <text evidence="3">The sequence shown here is derived from an EMBL/GenBank/DDBJ whole genome shotgun (WGS) entry which is preliminary data.</text>
</comment>
<dbReference type="Proteomes" id="UP001597459">
    <property type="component" value="Unassembled WGS sequence"/>
</dbReference>
<dbReference type="Gene3D" id="3.10.50.40">
    <property type="match status" value="3"/>
</dbReference>
<sequence>MKRVLFFLGMVVFSSITAQEKDEVLLMLGESPIYESEFKRVYLKNIDLVKDASQKDVDEYLKLFIDYKLKLQEAKFLGLDKKETYQTELDGYARELSSNYLTDVKASDEMVREAYERMKKRIRASHILIQLRRDASPEDTLKAFKKITEARNKIVKGESFESIAETYSEDPSVTKNKGDLGWYSVFRMVYPFENASYQTKIGEISAPFRTQFGYHIVKVTGQQPYEGKVTVAHILAKIDEKQTASIAAHKIKEIKQQLEDGVAFDVVAKQYSDDKQSAPYGGELKPFEKGVLNSEAFENAAFTLKEVGELSQPIKTQYGLHILKLLNKEAVGTYEEEKSQLTERIKRDTRAQLITDKFLTSLKKKYGVEKNEEAILYFKKIATSITESDKNSYPKTEAFQKVLFKIKDKEYAYKDFASFLFEKQYKAKYFKDLSKFIDRSYDDFESQELLAYYKNNLERDNQEFANVLLEYREGLLLFDIMETTIWDRAKEDMEGVKKYYQEHKNDYKKGETYTVIKASSVNKKTLAKTAKLLSKGMSIDKIRSIVNKKGVQVIFSEEFLEKGVDSFPERFLAEKNTSTFTEEKEYQTLFFVKEIQQETIKEFETVKGKVINDYQQHLENIWLDSLRKKYRVKVDEKILNKVKKEFSI</sequence>
<dbReference type="InterPro" id="IPR000297">
    <property type="entry name" value="PPIase_PpiC"/>
</dbReference>